<evidence type="ECO:0000256" key="1">
    <source>
        <dbReference type="SAM" id="MobiDB-lite"/>
    </source>
</evidence>
<feature type="domain" description="Retrotransposon gag" evidence="2">
    <location>
        <begin position="102"/>
        <end position="154"/>
    </location>
</feature>
<dbReference type="PANTHER" id="PTHR33223">
    <property type="entry name" value="CCHC-TYPE DOMAIN-CONTAINING PROTEIN"/>
    <property type="match status" value="1"/>
</dbReference>
<accession>A0A371EBQ5</accession>
<keyword evidence="4" id="KW-1185">Reference proteome</keyword>
<evidence type="ECO:0000313" key="3">
    <source>
        <dbReference type="EMBL" id="RDX63467.1"/>
    </source>
</evidence>
<protein>
    <recommendedName>
        <fullName evidence="2">Retrotransposon gag domain-containing protein</fullName>
    </recommendedName>
</protein>
<evidence type="ECO:0000313" key="4">
    <source>
        <dbReference type="Proteomes" id="UP000257109"/>
    </source>
</evidence>
<name>A0A371EBQ5_MUCPR</name>
<sequence length="155" mass="17648">MGEDEPLYNAPRDTQGEGVIPPHEAVLDDAQARNTTSTGTPASSPTPTAAIERACRYRFEVAGLCLIPDVFILHKFKVPDFNKYKGNSCPKNHLISYCRKMVAQTQDDKLLIRSWGDLAKAFLKQYRYNEELAPDQTQFQRMVKKDTETFKEYAQ</sequence>
<comment type="caution">
    <text evidence="3">The sequence shown here is derived from an EMBL/GenBank/DDBJ whole genome shotgun (WGS) entry which is preliminary data.</text>
</comment>
<dbReference type="InterPro" id="IPR005162">
    <property type="entry name" value="Retrotrans_gag_dom"/>
</dbReference>
<gene>
    <name evidence="3" type="ORF">CR513_58099</name>
</gene>
<dbReference type="EMBL" id="QJKJ01014880">
    <property type="protein sequence ID" value="RDX63467.1"/>
    <property type="molecule type" value="Genomic_DNA"/>
</dbReference>
<evidence type="ECO:0000259" key="2">
    <source>
        <dbReference type="Pfam" id="PF03732"/>
    </source>
</evidence>
<reference evidence="3" key="1">
    <citation type="submission" date="2018-05" db="EMBL/GenBank/DDBJ databases">
        <title>Draft genome of Mucuna pruriens seed.</title>
        <authorList>
            <person name="Nnadi N.E."/>
            <person name="Vos R."/>
            <person name="Hasami M.H."/>
            <person name="Devisetty U.K."/>
            <person name="Aguiy J.C."/>
        </authorList>
    </citation>
    <scope>NUCLEOTIDE SEQUENCE [LARGE SCALE GENOMIC DNA]</scope>
    <source>
        <strain evidence="3">JCA_2017</strain>
    </source>
</reference>
<dbReference type="AlphaFoldDB" id="A0A371EBQ5"/>
<feature type="region of interest" description="Disordered" evidence="1">
    <location>
        <begin position="1"/>
        <end position="20"/>
    </location>
</feature>
<dbReference type="Proteomes" id="UP000257109">
    <property type="component" value="Unassembled WGS sequence"/>
</dbReference>
<dbReference type="PANTHER" id="PTHR33223:SF8">
    <property type="entry name" value="OS04G0172440 PROTEIN"/>
    <property type="match status" value="1"/>
</dbReference>
<dbReference type="Pfam" id="PF03732">
    <property type="entry name" value="Retrotrans_gag"/>
    <property type="match status" value="1"/>
</dbReference>
<dbReference type="OrthoDB" id="1750196at2759"/>
<proteinExistence type="predicted"/>
<feature type="non-terminal residue" evidence="3">
    <location>
        <position position="1"/>
    </location>
</feature>
<organism evidence="3 4">
    <name type="scientific">Mucuna pruriens</name>
    <name type="common">Velvet bean</name>
    <name type="synonym">Dolichos pruriens</name>
    <dbReference type="NCBI Taxonomy" id="157652"/>
    <lineage>
        <taxon>Eukaryota</taxon>
        <taxon>Viridiplantae</taxon>
        <taxon>Streptophyta</taxon>
        <taxon>Embryophyta</taxon>
        <taxon>Tracheophyta</taxon>
        <taxon>Spermatophyta</taxon>
        <taxon>Magnoliopsida</taxon>
        <taxon>eudicotyledons</taxon>
        <taxon>Gunneridae</taxon>
        <taxon>Pentapetalae</taxon>
        <taxon>rosids</taxon>
        <taxon>fabids</taxon>
        <taxon>Fabales</taxon>
        <taxon>Fabaceae</taxon>
        <taxon>Papilionoideae</taxon>
        <taxon>50 kb inversion clade</taxon>
        <taxon>NPAAA clade</taxon>
        <taxon>indigoferoid/millettioid clade</taxon>
        <taxon>Phaseoleae</taxon>
        <taxon>Mucuna</taxon>
    </lineage>
</organism>